<gene>
    <name evidence="1" type="ORF">PanWU01x14_292620</name>
</gene>
<sequence length="98" mass="11219">MLSSLSNEDLLWTFCSTDRGNYTPNSQYEAILKHVLGELSSNITVNISLPGFYNSLEIFETKFTEKPFVEEILTLPSVKNVSRMQVRISLETARVRMQ</sequence>
<name>A0A2P5AX13_PARAD</name>
<dbReference type="Proteomes" id="UP000237105">
    <property type="component" value="Unassembled WGS sequence"/>
</dbReference>
<comment type="caution">
    <text evidence="1">The sequence shown here is derived from an EMBL/GenBank/DDBJ whole genome shotgun (WGS) entry which is preliminary data.</text>
</comment>
<dbReference type="EMBL" id="JXTB01000424">
    <property type="protein sequence ID" value="PON41051.1"/>
    <property type="molecule type" value="Genomic_DNA"/>
</dbReference>
<evidence type="ECO:0000313" key="2">
    <source>
        <dbReference type="Proteomes" id="UP000237105"/>
    </source>
</evidence>
<evidence type="ECO:0000313" key="1">
    <source>
        <dbReference type="EMBL" id="PON41051.1"/>
    </source>
</evidence>
<keyword evidence="2" id="KW-1185">Reference proteome</keyword>
<organism evidence="1 2">
    <name type="scientific">Parasponia andersonii</name>
    <name type="common">Sponia andersonii</name>
    <dbReference type="NCBI Taxonomy" id="3476"/>
    <lineage>
        <taxon>Eukaryota</taxon>
        <taxon>Viridiplantae</taxon>
        <taxon>Streptophyta</taxon>
        <taxon>Embryophyta</taxon>
        <taxon>Tracheophyta</taxon>
        <taxon>Spermatophyta</taxon>
        <taxon>Magnoliopsida</taxon>
        <taxon>eudicotyledons</taxon>
        <taxon>Gunneridae</taxon>
        <taxon>Pentapetalae</taxon>
        <taxon>rosids</taxon>
        <taxon>fabids</taxon>
        <taxon>Rosales</taxon>
        <taxon>Cannabaceae</taxon>
        <taxon>Parasponia</taxon>
    </lineage>
</organism>
<protein>
    <submittedName>
        <fullName evidence="1">Uncharacterized protein</fullName>
    </submittedName>
</protein>
<reference evidence="2" key="1">
    <citation type="submission" date="2016-06" db="EMBL/GenBank/DDBJ databases">
        <title>Parallel loss of symbiosis genes in relatives of nitrogen-fixing non-legume Parasponia.</title>
        <authorList>
            <person name="Van Velzen R."/>
            <person name="Holmer R."/>
            <person name="Bu F."/>
            <person name="Rutten L."/>
            <person name="Van Zeijl A."/>
            <person name="Liu W."/>
            <person name="Santuari L."/>
            <person name="Cao Q."/>
            <person name="Sharma T."/>
            <person name="Shen D."/>
            <person name="Roswanjaya Y."/>
            <person name="Wardhani T."/>
            <person name="Kalhor M.S."/>
            <person name="Jansen J."/>
            <person name="Van den Hoogen J."/>
            <person name="Gungor B."/>
            <person name="Hartog M."/>
            <person name="Hontelez J."/>
            <person name="Verver J."/>
            <person name="Yang W.-C."/>
            <person name="Schijlen E."/>
            <person name="Repin R."/>
            <person name="Schilthuizen M."/>
            <person name="Schranz E."/>
            <person name="Heidstra R."/>
            <person name="Miyata K."/>
            <person name="Fedorova E."/>
            <person name="Kohlen W."/>
            <person name="Bisseling T."/>
            <person name="Smit S."/>
            <person name="Geurts R."/>
        </authorList>
    </citation>
    <scope>NUCLEOTIDE SEQUENCE [LARGE SCALE GENOMIC DNA]</scope>
    <source>
        <strain evidence="2">cv. WU1-14</strain>
    </source>
</reference>
<dbReference type="AlphaFoldDB" id="A0A2P5AX13"/>
<proteinExistence type="predicted"/>
<accession>A0A2P5AX13</accession>